<dbReference type="EMBL" id="JAVRRL010000080">
    <property type="protein sequence ID" value="KAK5108677.1"/>
    <property type="molecule type" value="Genomic_DNA"/>
</dbReference>
<dbReference type="GO" id="GO:0005737">
    <property type="term" value="C:cytoplasm"/>
    <property type="evidence" value="ECO:0007669"/>
    <property type="project" value="TreeGrafter"/>
</dbReference>
<dbReference type="Pfam" id="PF00300">
    <property type="entry name" value="His_Phos_1"/>
    <property type="match status" value="1"/>
</dbReference>
<proteinExistence type="predicted"/>
<dbReference type="InterPro" id="IPR050275">
    <property type="entry name" value="PGM_Phosphatase"/>
</dbReference>
<protein>
    <recommendedName>
        <fullName evidence="3">Phosphoglycerate mutase</fullName>
    </recommendedName>
</protein>
<dbReference type="InterPro" id="IPR013078">
    <property type="entry name" value="His_Pase_superF_clade-1"/>
</dbReference>
<dbReference type="PANTHER" id="PTHR48100:SF1">
    <property type="entry name" value="HISTIDINE PHOSPHATASE FAMILY PROTEIN-RELATED"/>
    <property type="match status" value="1"/>
</dbReference>
<dbReference type="AlphaFoldDB" id="A0AAN7YHG1"/>
<accession>A0AAN7YHG1</accession>
<dbReference type="SUPFAM" id="SSF53254">
    <property type="entry name" value="Phosphoglycerate mutase-like"/>
    <property type="match status" value="1"/>
</dbReference>
<dbReference type="SMART" id="SM00855">
    <property type="entry name" value="PGAM"/>
    <property type="match status" value="1"/>
</dbReference>
<dbReference type="InterPro" id="IPR029033">
    <property type="entry name" value="His_PPase_superfam"/>
</dbReference>
<evidence type="ECO:0008006" key="3">
    <source>
        <dbReference type="Google" id="ProtNLM"/>
    </source>
</evidence>
<gene>
    <name evidence="1" type="ORF">LTR62_008082</name>
</gene>
<dbReference type="Gene3D" id="3.40.50.1240">
    <property type="entry name" value="Phosphoglycerate mutase-like"/>
    <property type="match status" value="1"/>
</dbReference>
<evidence type="ECO:0000313" key="2">
    <source>
        <dbReference type="Proteomes" id="UP001310890"/>
    </source>
</evidence>
<dbReference type="Proteomes" id="UP001310890">
    <property type="component" value="Unassembled WGS sequence"/>
</dbReference>
<comment type="caution">
    <text evidence="1">The sequence shown here is derived from an EMBL/GenBank/DDBJ whole genome shotgun (WGS) entry which is preliminary data.</text>
</comment>
<organism evidence="1 2">
    <name type="scientific">Meristemomyces frigidus</name>
    <dbReference type="NCBI Taxonomy" id="1508187"/>
    <lineage>
        <taxon>Eukaryota</taxon>
        <taxon>Fungi</taxon>
        <taxon>Dikarya</taxon>
        <taxon>Ascomycota</taxon>
        <taxon>Pezizomycotina</taxon>
        <taxon>Dothideomycetes</taxon>
        <taxon>Dothideomycetidae</taxon>
        <taxon>Mycosphaerellales</taxon>
        <taxon>Teratosphaeriaceae</taxon>
        <taxon>Meristemomyces</taxon>
    </lineage>
</organism>
<dbReference type="CDD" id="cd07067">
    <property type="entry name" value="HP_PGM_like"/>
    <property type="match status" value="1"/>
</dbReference>
<evidence type="ECO:0000313" key="1">
    <source>
        <dbReference type="EMBL" id="KAK5108677.1"/>
    </source>
</evidence>
<sequence length="292" mass="33215">MDSLYNYETIPGFFLQDDAATDPATFDYTQHNFGLINRSYTSNSFVPGRPIQWQKFSAHLQYLIDFAPPGTKYKLLYLARHGEGDHNVAESYYGTKAWDDYWSKLDGNGTVVWSDALLTAIGEGQAREAGKFLAEQFTLAKMPEPEGWVVSPLRRCLHTCQIEWSGAKLRGHVSFRPVVKEMVRETMGEHTCDRRSNKSAIHQIVSEWAIEDGFKEEDELWQVDHRETWAEHDVRSRALFDDLFSGDFGDVLSITAHSGTVASLLRITGHRTFQLPTGGMMPLFVKATRRSQ</sequence>
<dbReference type="GO" id="GO:0016791">
    <property type="term" value="F:phosphatase activity"/>
    <property type="evidence" value="ECO:0007669"/>
    <property type="project" value="TreeGrafter"/>
</dbReference>
<dbReference type="PANTHER" id="PTHR48100">
    <property type="entry name" value="BROAD-SPECIFICITY PHOSPHATASE YOR283W-RELATED"/>
    <property type="match status" value="1"/>
</dbReference>
<reference evidence="1" key="1">
    <citation type="submission" date="2023-08" db="EMBL/GenBank/DDBJ databases">
        <title>Black Yeasts Isolated from many extreme environments.</title>
        <authorList>
            <person name="Coleine C."/>
            <person name="Stajich J.E."/>
            <person name="Selbmann L."/>
        </authorList>
    </citation>
    <scope>NUCLEOTIDE SEQUENCE</scope>
    <source>
        <strain evidence="1">CCFEE 5401</strain>
    </source>
</reference>
<name>A0AAN7YHG1_9PEZI</name>